<feature type="transmembrane region" description="Helical" evidence="1">
    <location>
        <begin position="243"/>
        <end position="262"/>
    </location>
</feature>
<reference evidence="3 4" key="1">
    <citation type="submission" date="2018-02" db="EMBL/GenBank/DDBJ databases">
        <title>The genomes of Aspergillus section Nigri reveals drivers in fungal speciation.</title>
        <authorList>
            <consortium name="DOE Joint Genome Institute"/>
            <person name="Vesth T.C."/>
            <person name="Nybo J."/>
            <person name="Theobald S."/>
            <person name="Brandl J."/>
            <person name="Frisvad J.C."/>
            <person name="Nielsen K.F."/>
            <person name="Lyhne E.K."/>
            <person name="Kogle M.E."/>
            <person name="Kuo A."/>
            <person name="Riley R."/>
            <person name="Clum A."/>
            <person name="Nolan M."/>
            <person name="Lipzen A."/>
            <person name="Salamov A."/>
            <person name="Henrissat B."/>
            <person name="Wiebenga A."/>
            <person name="De vries R.P."/>
            <person name="Grigoriev I.V."/>
            <person name="Mortensen U.H."/>
            <person name="Andersen M.R."/>
            <person name="Baker S.E."/>
        </authorList>
    </citation>
    <scope>NUCLEOTIDE SEQUENCE [LARGE SCALE GENOMIC DNA]</scope>
    <source>
        <strain evidence="3 4">CBS 121593</strain>
    </source>
</reference>
<proteinExistence type="predicted"/>
<feature type="transmembrane region" description="Helical" evidence="1">
    <location>
        <begin position="216"/>
        <end position="237"/>
    </location>
</feature>
<keyword evidence="1" id="KW-0472">Membrane</keyword>
<keyword evidence="1" id="KW-1133">Transmembrane helix</keyword>
<name>A0A395H9G9_9EURO</name>
<evidence type="ECO:0000259" key="2">
    <source>
        <dbReference type="Pfam" id="PF20237"/>
    </source>
</evidence>
<keyword evidence="1" id="KW-0812">Transmembrane</keyword>
<sequence length="292" mass="33863">MSTMNLRPVEGYDKLATFIASDPGLAFFRRFTKLNIKSLLYYQAEIANLEDDLDFIIQNDKDSPDDEKQNYPFSVRELKDSMRRAKEEHPTQWLKILEVRELLDKYNTALIQQRDLIRLSAPDKCDLAVLRDWLDRPECGNMFFETAAEMNVYHPRNEDDMLALFSRHEGIDGLTRWIFNRVVPWFHERWGRKYLKQSDETASWQYSDQKIKVSTYIFSVLIAAVLPASSMIVLYFIKDTAVRMITIMVYNIVFSLAFGFMVKARRGEIFAAATAFAAVNVALISNSGNCQC</sequence>
<dbReference type="AlphaFoldDB" id="A0A395H9G9"/>
<dbReference type="VEuPathDB" id="FungiDB:BO80DRAFT_421798"/>
<organism evidence="3 4">
    <name type="scientific">Aspergillus ibericus CBS 121593</name>
    <dbReference type="NCBI Taxonomy" id="1448316"/>
    <lineage>
        <taxon>Eukaryota</taxon>
        <taxon>Fungi</taxon>
        <taxon>Dikarya</taxon>
        <taxon>Ascomycota</taxon>
        <taxon>Pezizomycotina</taxon>
        <taxon>Eurotiomycetes</taxon>
        <taxon>Eurotiomycetidae</taxon>
        <taxon>Eurotiales</taxon>
        <taxon>Aspergillaceae</taxon>
        <taxon>Aspergillus</taxon>
        <taxon>Aspergillus subgen. Circumdati</taxon>
    </lineage>
</organism>
<dbReference type="Proteomes" id="UP000249402">
    <property type="component" value="Unassembled WGS sequence"/>
</dbReference>
<dbReference type="GeneID" id="37223555"/>
<evidence type="ECO:0000313" key="4">
    <source>
        <dbReference type="Proteomes" id="UP000249402"/>
    </source>
</evidence>
<gene>
    <name evidence="3" type="ORF">BO80DRAFT_421798</name>
</gene>
<dbReference type="STRING" id="1448316.A0A395H9G9"/>
<dbReference type="PANTHER" id="PTHR34502">
    <property type="entry name" value="DUF6594 DOMAIN-CONTAINING PROTEIN-RELATED"/>
    <property type="match status" value="1"/>
</dbReference>
<evidence type="ECO:0000313" key="3">
    <source>
        <dbReference type="EMBL" id="RAL04502.1"/>
    </source>
</evidence>
<dbReference type="OrthoDB" id="3533814at2759"/>
<dbReference type="RefSeq" id="XP_025578829.1">
    <property type="nucleotide sequence ID" value="XM_025718690.1"/>
</dbReference>
<accession>A0A395H9G9</accession>
<dbReference type="EMBL" id="KZ824423">
    <property type="protein sequence ID" value="RAL04502.1"/>
    <property type="molecule type" value="Genomic_DNA"/>
</dbReference>
<dbReference type="PANTHER" id="PTHR34502:SF5">
    <property type="entry name" value="DUF6594 DOMAIN-CONTAINING PROTEIN"/>
    <property type="match status" value="1"/>
</dbReference>
<feature type="domain" description="DUF6594" evidence="2">
    <location>
        <begin position="12"/>
        <end position="281"/>
    </location>
</feature>
<protein>
    <recommendedName>
        <fullName evidence="2">DUF6594 domain-containing protein</fullName>
    </recommendedName>
</protein>
<keyword evidence="4" id="KW-1185">Reference proteome</keyword>
<dbReference type="Pfam" id="PF20237">
    <property type="entry name" value="DUF6594"/>
    <property type="match status" value="1"/>
</dbReference>
<dbReference type="InterPro" id="IPR046529">
    <property type="entry name" value="DUF6594"/>
</dbReference>
<evidence type="ECO:0000256" key="1">
    <source>
        <dbReference type="SAM" id="Phobius"/>
    </source>
</evidence>